<evidence type="ECO:0000313" key="4">
    <source>
        <dbReference type="Proteomes" id="UP000297258"/>
    </source>
</evidence>
<dbReference type="AlphaFoldDB" id="A0A4Y9SYM2"/>
<gene>
    <name evidence="2" type="ORF">E4O92_16250</name>
    <name evidence="3" type="ORF">E4O92_17035</name>
</gene>
<dbReference type="RefSeq" id="WP_135190788.1">
    <property type="nucleotide sequence ID" value="NZ_SPUM01000109.1"/>
</dbReference>
<evidence type="ECO:0000313" key="2">
    <source>
        <dbReference type="EMBL" id="TFW30469.1"/>
    </source>
</evidence>
<dbReference type="EMBL" id="SPUM01000109">
    <property type="protein sequence ID" value="TFW30612.1"/>
    <property type="molecule type" value="Genomic_DNA"/>
</dbReference>
<proteinExistence type="predicted"/>
<feature type="signal peptide" evidence="1">
    <location>
        <begin position="1"/>
        <end position="19"/>
    </location>
</feature>
<keyword evidence="4" id="KW-1185">Reference proteome</keyword>
<dbReference type="EMBL" id="SPUM01000109">
    <property type="protein sequence ID" value="TFW30469.1"/>
    <property type="molecule type" value="Genomic_DNA"/>
</dbReference>
<dbReference type="OrthoDB" id="8741777at2"/>
<evidence type="ECO:0000313" key="3">
    <source>
        <dbReference type="EMBL" id="TFW30612.1"/>
    </source>
</evidence>
<reference evidence="2 4" key="1">
    <citation type="submission" date="2019-03" db="EMBL/GenBank/DDBJ databases">
        <title>Draft genome of Massilia hortus sp. nov., a novel bacterial species of the Oxalobacteraceae family.</title>
        <authorList>
            <person name="Peta V."/>
            <person name="Raths R."/>
            <person name="Bucking H."/>
        </authorList>
    </citation>
    <scope>NUCLEOTIDE SEQUENCE [LARGE SCALE GENOMIC DNA]</scope>
    <source>
        <strain evidence="2 4">ONC3</strain>
    </source>
</reference>
<dbReference type="Proteomes" id="UP000297258">
    <property type="component" value="Unassembled WGS sequence"/>
</dbReference>
<evidence type="ECO:0008006" key="5">
    <source>
        <dbReference type="Google" id="ProtNLM"/>
    </source>
</evidence>
<sequence length="338" mass="37176">MKRISCLLTLLASSSIAYPAAPSADEHGAYLSAELGNGRIGGPDTGPHKLMRWRAFEARIGRDLIAARAGEPSLAGARIDVVYYNEGHPDNNHRDGFALQLVYARKLGNALTAEIGAGPYTSMNTTTIGGVQYDIARHGVLYSAALRFPLAGLDPGTHLRLGLNHVRMRDAFHSNALMLGIGRQFADVPHFPKGDLARNRLWLGASFGRSFTSHSGTRDTNSAIVQAKQYGGTWAVSFAGIFEGDDRTRVDRYGAAAQLWFVQPVTERWIASAGIGPYIAENRREGNRGFVHGLFSLQFERDLGAQTKVFFAFHRVKTYTQMNDRDLFHLGLLHTFGW</sequence>
<protein>
    <recommendedName>
        <fullName evidence="5">Porin</fullName>
    </recommendedName>
</protein>
<accession>A0A4Y9SYM2</accession>
<keyword evidence="1" id="KW-0732">Signal</keyword>
<feature type="chain" id="PRO_5044096178" description="Porin" evidence="1">
    <location>
        <begin position="20"/>
        <end position="338"/>
    </location>
</feature>
<comment type="caution">
    <text evidence="2">The sequence shown here is derived from an EMBL/GenBank/DDBJ whole genome shotgun (WGS) entry which is preliminary data.</text>
</comment>
<evidence type="ECO:0000256" key="1">
    <source>
        <dbReference type="SAM" id="SignalP"/>
    </source>
</evidence>
<name>A0A4Y9SYM2_9BURK</name>
<organism evidence="2 4">
    <name type="scientific">Massilia horti</name>
    <dbReference type="NCBI Taxonomy" id="2562153"/>
    <lineage>
        <taxon>Bacteria</taxon>
        <taxon>Pseudomonadati</taxon>
        <taxon>Pseudomonadota</taxon>
        <taxon>Betaproteobacteria</taxon>
        <taxon>Burkholderiales</taxon>
        <taxon>Oxalobacteraceae</taxon>
        <taxon>Telluria group</taxon>
        <taxon>Massilia</taxon>
    </lineage>
</organism>